<feature type="transmembrane region" description="Helical" evidence="1">
    <location>
        <begin position="220"/>
        <end position="247"/>
    </location>
</feature>
<keyword evidence="1" id="KW-1133">Transmembrane helix</keyword>
<proteinExistence type="predicted"/>
<gene>
    <name evidence="3" type="primary">LOC118419675</name>
</gene>
<keyword evidence="1" id="KW-0472">Membrane</keyword>
<dbReference type="Pfam" id="PF01275">
    <property type="entry name" value="Myelin_PLP"/>
    <property type="match status" value="1"/>
</dbReference>
<dbReference type="AlphaFoldDB" id="A0A9J7MW27"/>
<feature type="transmembrane region" description="Helical" evidence="1">
    <location>
        <begin position="79"/>
        <end position="103"/>
    </location>
</feature>
<dbReference type="PANTHER" id="PTHR11683">
    <property type="entry name" value="MYELIN PROTEOLIPID"/>
    <property type="match status" value="1"/>
</dbReference>
<dbReference type="PANTHER" id="PTHR11683:SF12">
    <property type="entry name" value="M6, ISOFORM F"/>
    <property type="match status" value="1"/>
</dbReference>
<evidence type="ECO:0000256" key="1">
    <source>
        <dbReference type="SAM" id="Phobius"/>
    </source>
</evidence>
<evidence type="ECO:0000313" key="3">
    <source>
        <dbReference type="RefSeq" id="XP_035682086.1"/>
    </source>
</evidence>
<reference evidence="3" key="2">
    <citation type="submission" date="2025-08" db="UniProtKB">
        <authorList>
            <consortium name="RefSeq"/>
        </authorList>
    </citation>
    <scope>IDENTIFICATION</scope>
    <source>
        <strain evidence="3">S238N-H82</strain>
        <tissue evidence="3">Testes</tissue>
    </source>
</reference>
<evidence type="ECO:0000313" key="2">
    <source>
        <dbReference type="Proteomes" id="UP000001554"/>
    </source>
</evidence>
<dbReference type="RefSeq" id="XP_035682086.1">
    <property type="nucleotide sequence ID" value="XM_035826193.1"/>
</dbReference>
<dbReference type="InterPro" id="IPR001614">
    <property type="entry name" value="Myelin_PLP"/>
</dbReference>
<dbReference type="GO" id="GO:0016020">
    <property type="term" value="C:membrane"/>
    <property type="evidence" value="ECO:0007669"/>
    <property type="project" value="InterPro"/>
</dbReference>
<reference evidence="2" key="1">
    <citation type="journal article" date="2020" name="Nat. Ecol. Evol.">
        <title>Deeply conserved synteny resolves early events in vertebrate evolution.</title>
        <authorList>
            <person name="Simakov O."/>
            <person name="Marletaz F."/>
            <person name="Yue J.X."/>
            <person name="O'Connell B."/>
            <person name="Jenkins J."/>
            <person name="Brandt A."/>
            <person name="Calef R."/>
            <person name="Tung C.H."/>
            <person name="Huang T.K."/>
            <person name="Schmutz J."/>
            <person name="Satoh N."/>
            <person name="Yu J.K."/>
            <person name="Putnam N.H."/>
            <person name="Green R.E."/>
            <person name="Rokhsar D.S."/>
        </authorList>
    </citation>
    <scope>NUCLEOTIDE SEQUENCE [LARGE SCALE GENOMIC DNA]</scope>
    <source>
        <strain evidence="2">S238N-H82</strain>
    </source>
</reference>
<protein>
    <submittedName>
        <fullName evidence="3">Proteolipid protein DM beta-like isoform X2</fullName>
    </submittedName>
</protein>
<sequence>MKRGYELQTGEKEGCCDACIRCLGRIPYASLIATILLAAGIAVFCGSFYTAVIQTRTLFSFDFRSVTDNFFNLTEALKWSAVGITAFMGVYAFILLLIGFLATGASKEKKYCGFGTGLGSRITVAFFLVLTYIIFIGWLLMSCMGVIPSLFFYLTVIVKATPYTVGNQNCLNLQQFGLDVVFNTTNNNTPGNTALGSNMWEYCGNDYNKFQADGFQLFNLYIVALVGALVVTISLVHYLTCLSVNYAHLKNMARSNKYKDTNNYHGHEEQELHSY</sequence>
<keyword evidence="2" id="KW-1185">Reference proteome</keyword>
<dbReference type="GeneID" id="118419675"/>
<keyword evidence="1" id="KW-0812">Transmembrane</keyword>
<feature type="transmembrane region" description="Helical" evidence="1">
    <location>
        <begin position="31"/>
        <end position="52"/>
    </location>
</feature>
<accession>A0A9J7MW27</accession>
<dbReference type="Proteomes" id="UP000001554">
    <property type="component" value="Chromosome 7"/>
</dbReference>
<feature type="transmembrane region" description="Helical" evidence="1">
    <location>
        <begin position="124"/>
        <end position="154"/>
    </location>
</feature>
<organism evidence="2 3">
    <name type="scientific">Branchiostoma floridae</name>
    <name type="common">Florida lancelet</name>
    <name type="synonym">Amphioxus</name>
    <dbReference type="NCBI Taxonomy" id="7739"/>
    <lineage>
        <taxon>Eukaryota</taxon>
        <taxon>Metazoa</taxon>
        <taxon>Chordata</taxon>
        <taxon>Cephalochordata</taxon>
        <taxon>Leptocardii</taxon>
        <taxon>Amphioxiformes</taxon>
        <taxon>Branchiostomatidae</taxon>
        <taxon>Branchiostoma</taxon>
    </lineage>
</organism>
<name>A0A9J7MW27_BRAFL</name>
<dbReference type="OMA" id="NDCMARV"/>